<proteinExistence type="predicted"/>
<organism evidence="1">
    <name type="scientific">Siphoviridae sp. ctQtc11</name>
    <dbReference type="NCBI Taxonomy" id="2825497"/>
    <lineage>
        <taxon>Viruses</taxon>
        <taxon>Duplodnaviria</taxon>
        <taxon>Heunggongvirae</taxon>
        <taxon>Uroviricota</taxon>
        <taxon>Caudoviricetes</taxon>
    </lineage>
</organism>
<name>A0A8S5P2W3_9CAUD</name>
<protein>
    <submittedName>
        <fullName evidence="1">PcfJ like protein</fullName>
    </submittedName>
</protein>
<dbReference type="Pfam" id="PF14284">
    <property type="entry name" value="PcfJ"/>
    <property type="match status" value="1"/>
</dbReference>
<sequence>MNEFENMDMILRHGRKRARKYHNLIIRLDNEDKDYRYFCTNCQQYHVDHKINVGKLHTCPHCHTKLQVGTKRNKIDKYIDHFTYVQKNKKNEVIFRVFQYERIYDKYSMKIYENAFEIMRINVDNDVRIIRYNYVVYYTVNFKQGKGGWKRFTDSYFKYYYINFTYDFCNRNLKNVLKGTQFQYSYVDKVKDDVNVMDYLNLYKLLPEIEMIYKMKLFKFMGFCINNINSKKDAKDVSQFLKENKKFFKIWSKLDPNEREMTAMVNLDTYDIKYARQIIKKGMKFNQQDYVDDKKLAKYLVRANGDYSIWKDYIEFLERIEYKIDKSSLFPSDLMKAHDKFFNKIKVLDNKEYEQDIIDFENMLRPYNYSNDKFTIYCARTVEEFANESAELVNCVRDYIPKVSHHQSAIFFLRENENIDKSFVTIEIDPVNKILLQCRARENGEPKKEVLSFVKEWCVSRVIDYKMLTYTV</sequence>
<evidence type="ECO:0000313" key="1">
    <source>
        <dbReference type="EMBL" id="DAE01438.1"/>
    </source>
</evidence>
<reference evidence="1" key="1">
    <citation type="journal article" date="2021" name="Proc. Natl. Acad. Sci. U.S.A.">
        <title>A Catalog of Tens of Thousands of Viruses from Human Metagenomes Reveals Hidden Associations with Chronic Diseases.</title>
        <authorList>
            <person name="Tisza M.J."/>
            <person name="Buck C.B."/>
        </authorList>
    </citation>
    <scope>NUCLEOTIDE SEQUENCE</scope>
    <source>
        <strain evidence="1">CtQtc11</strain>
    </source>
</reference>
<accession>A0A8S5P2W3</accession>
<dbReference type="InterPro" id="IPR025586">
    <property type="entry name" value="PcfJ"/>
</dbReference>
<dbReference type="EMBL" id="BK015325">
    <property type="protein sequence ID" value="DAE01438.1"/>
    <property type="molecule type" value="Genomic_DNA"/>
</dbReference>